<dbReference type="EMBL" id="JABXYM010000001">
    <property type="protein sequence ID" value="MCR6098099.1"/>
    <property type="molecule type" value="Genomic_DNA"/>
</dbReference>
<evidence type="ECO:0000256" key="6">
    <source>
        <dbReference type="ARBA" id="ARBA00023136"/>
    </source>
</evidence>
<keyword evidence="3" id="KW-1003">Cell membrane</keyword>
<gene>
    <name evidence="10" type="ORF">HXA33_16285</name>
</gene>
<keyword evidence="11" id="KW-1185">Reference proteome</keyword>
<dbReference type="Pfam" id="PF04239">
    <property type="entry name" value="DUF421"/>
    <property type="match status" value="1"/>
</dbReference>
<evidence type="ECO:0000313" key="10">
    <source>
        <dbReference type="EMBL" id="MCR6098099.1"/>
    </source>
</evidence>
<dbReference type="InterPro" id="IPR007353">
    <property type="entry name" value="DUF421"/>
</dbReference>
<organism evidence="10 11">
    <name type="scientific">Salipaludibacillus agaradhaerens</name>
    <name type="common">Bacillus agaradhaerens</name>
    <dbReference type="NCBI Taxonomy" id="76935"/>
    <lineage>
        <taxon>Bacteria</taxon>
        <taxon>Bacillati</taxon>
        <taxon>Bacillota</taxon>
        <taxon>Bacilli</taxon>
        <taxon>Bacillales</taxon>
        <taxon>Bacillaceae</taxon>
    </lineage>
</organism>
<accession>A0A9Q4B4C1</accession>
<feature type="transmembrane region" description="Helical" evidence="7">
    <location>
        <begin position="35"/>
        <end position="53"/>
    </location>
</feature>
<evidence type="ECO:0000256" key="1">
    <source>
        <dbReference type="ARBA" id="ARBA00004651"/>
    </source>
</evidence>
<comment type="caution">
    <text evidence="10">The sequence shown here is derived from an EMBL/GenBank/DDBJ whole genome shotgun (WGS) entry which is preliminary data.</text>
</comment>
<dbReference type="PANTHER" id="PTHR34582:SF7">
    <property type="entry name" value="UPF0702 TRANSMEMBRANE PROTEIN YDFS"/>
    <property type="match status" value="1"/>
</dbReference>
<reference evidence="10" key="1">
    <citation type="submission" date="2020-06" db="EMBL/GenBank/DDBJ databases">
        <title>Insight into the genomes of haloalkaliphilic bacilli from Kenyan soda lakes.</title>
        <authorList>
            <person name="Mwirichia R."/>
            <person name="Villamizar G.C."/>
            <person name="Poehlein A."/>
            <person name="Mugweru J."/>
            <person name="Kipnyargis A."/>
            <person name="Kiplimo D."/>
            <person name="Orwa P."/>
            <person name="Daniel R."/>
        </authorList>
    </citation>
    <scope>NUCLEOTIDE SEQUENCE</scope>
    <source>
        <strain evidence="10">B1096_S55</strain>
    </source>
</reference>
<name>A0A9Q4B4C1_SALAG</name>
<dbReference type="InterPro" id="IPR023090">
    <property type="entry name" value="UPF0702_alpha/beta_dom_sf"/>
</dbReference>
<proteinExistence type="inferred from homology"/>
<dbReference type="AlphaFoldDB" id="A0A9Q4B4C1"/>
<evidence type="ECO:0000313" key="11">
    <source>
        <dbReference type="Proteomes" id="UP001057753"/>
    </source>
</evidence>
<dbReference type="PANTHER" id="PTHR34582">
    <property type="entry name" value="UPF0702 TRANSMEMBRANE PROTEIN YCAP"/>
    <property type="match status" value="1"/>
</dbReference>
<comment type="subcellular location">
    <subcellularLocation>
        <location evidence="1">Cell membrane</location>
        <topology evidence="1">Multi-pass membrane protein</topology>
    </subcellularLocation>
</comment>
<dbReference type="Gene3D" id="3.30.240.20">
    <property type="entry name" value="bsu07140 like domains"/>
    <property type="match status" value="2"/>
</dbReference>
<feature type="transmembrane region" description="Helical" evidence="7">
    <location>
        <begin position="59"/>
        <end position="79"/>
    </location>
</feature>
<evidence type="ECO:0000256" key="3">
    <source>
        <dbReference type="ARBA" id="ARBA00022475"/>
    </source>
</evidence>
<keyword evidence="4 7" id="KW-0812">Transmembrane</keyword>
<dbReference type="GO" id="GO:0005886">
    <property type="term" value="C:plasma membrane"/>
    <property type="evidence" value="ECO:0007669"/>
    <property type="project" value="UniProtKB-SubCell"/>
</dbReference>
<evidence type="ECO:0000256" key="4">
    <source>
        <dbReference type="ARBA" id="ARBA00022692"/>
    </source>
</evidence>
<evidence type="ECO:0000259" key="8">
    <source>
        <dbReference type="Pfam" id="PF04239"/>
    </source>
</evidence>
<evidence type="ECO:0000256" key="5">
    <source>
        <dbReference type="ARBA" id="ARBA00022989"/>
    </source>
</evidence>
<keyword evidence="5 7" id="KW-1133">Transmembrane helix</keyword>
<comment type="similarity">
    <text evidence="2">Belongs to the UPF0702 family.</text>
</comment>
<evidence type="ECO:0000256" key="7">
    <source>
        <dbReference type="SAM" id="Phobius"/>
    </source>
</evidence>
<feature type="domain" description="YetF-like N-terminal transmembrane" evidence="9">
    <location>
        <begin position="7"/>
        <end position="75"/>
    </location>
</feature>
<dbReference type="Pfam" id="PF07870">
    <property type="entry name" value="DUF1657"/>
    <property type="match status" value="1"/>
</dbReference>
<dbReference type="InterPro" id="IPR012452">
    <property type="entry name" value="DUF1657"/>
</dbReference>
<dbReference type="Proteomes" id="UP001057753">
    <property type="component" value="Unassembled WGS sequence"/>
</dbReference>
<evidence type="ECO:0000256" key="2">
    <source>
        <dbReference type="ARBA" id="ARBA00006448"/>
    </source>
</evidence>
<feature type="transmembrane region" description="Helical" evidence="7">
    <location>
        <begin position="6"/>
        <end position="23"/>
    </location>
</feature>
<feature type="domain" description="YetF C-terminal" evidence="8">
    <location>
        <begin position="82"/>
        <end position="214"/>
    </location>
</feature>
<dbReference type="RefSeq" id="WP_257822475.1">
    <property type="nucleotide sequence ID" value="NZ_JABXYM010000001.1"/>
</dbReference>
<dbReference type="InterPro" id="IPR048454">
    <property type="entry name" value="YetF_N"/>
</dbReference>
<evidence type="ECO:0000259" key="9">
    <source>
        <dbReference type="Pfam" id="PF20730"/>
    </source>
</evidence>
<dbReference type="Pfam" id="PF20730">
    <property type="entry name" value="YetF_N"/>
    <property type="match status" value="1"/>
</dbReference>
<protein>
    <submittedName>
        <fullName evidence="10">DUF421 domain-containing protein</fullName>
    </submittedName>
</protein>
<keyword evidence="6 7" id="KW-0472">Membrane</keyword>
<sequence>MTDLGNVLIRGIIGFLLLLLLARIMGKKHITDMTFYEYIVGIAIGSIAAELTFSPHVRMSNFIFGMIVWATLPIIASKIELHSLRFRKLSEGMPTTLIENGKILEKNLKKESLTVDELMIHLRQKDAFSLADVESAVMEKSGLISVLKKKNKQPVTPKDIGLLTQNESFPTIVIIDGNLLERSLQEHGYTKEWLLAELMKQGANDPHDVFLAQIDSSGNLYVDFYNDNDTHAPKMKEKLLTAASVKQLQADLKRFSVASTNQQAKTLYQHHADHMDQLINDLSTYMID</sequence>